<dbReference type="OrthoDB" id="9815550at2"/>
<dbReference type="KEGG" id="rher:EHE19_017505"/>
<name>A0A4U7JG41_9FIRM</name>
<dbReference type="Pfam" id="PF00534">
    <property type="entry name" value="Glycos_transf_1"/>
    <property type="match status" value="1"/>
</dbReference>
<dbReference type="EMBL" id="CP061336">
    <property type="protein sequence ID" value="QNU66621.1"/>
    <property type="molecule type" value="Genomic_DNA"/>
</dbReference>
<accession>A0A4U7JG41</accession>
<dbReference type="PANTHER" id="PTHR45947:SF13">
    <property type="entry name" value="TRANSFERASE"/>
    <property type="match status" value="1"/>
</dbReference>
<dbReference type="InterPro" id="IPR001296">
    <property type="entry name" value="Glyco_trans_1"/>
</dbReference>
<dbReference type="CDD" id="cd03801">
    <property type="entry name" value="GT4_PimA-like"/>
    <property type="match status" value="1"/>
</dbReference>
<dbReference type="SUPFAM" id="SSF53756">
    <property type="entry name" value="UDP-Glycosyltransferase/glycogen phosphorylase"/>
    <property type="match status" value="1"/>
</dbReference>
<dbReference type="PANTHER" id="PTHR45947">
    <property type="entry name" value="SULFOQUINOVOSYL TRANSFERASE SQD2"/>
    <property type="match status" value="1"/>
</dbReference>
<reference evidence="2 3" key="1">
    <citation type="submission" date="2020-09" db="EMBL/GenBank/DDBJ databases">
        <title>Characterization and genome sequencing of Ruminiclostridium sp. nov. MA18.</title>
        <authorList>
            <person name="Rettenmaier R."/>
            <person name="Kowollik M.-L."/>
            <person name="Liebl W."/>
            <person name="Zverlov V."/>
        </authorList>
    </citation>
    <scope>NUCLEOTIDE SEQUENCE [LARGE SCALE GENOMIC DNA]</scope>
    <source>
        <strain evidence="2 3">MA18</strain>
    </source>
</reference>
<dbReference type="Proteomes" id="UP000306409">
    <property type="component" value="Chromosome"/>
</dbReference>
<evidence type="ECO:0000313" key="2">
    <source>
        <dbReference type="EMBL" id="QNU66621.1"/>
    </source>
</evidence>
<gene>
    <name evidence="2" type="ORF">EHE19_017505</name>
</gene>
<dbReference type="GO" id="GO:0016757">
    <property type="term" value="F:glycosyltransferase activity"/>
    <property type="evidence" value="ECO:0007669"/>
    <property type="project" value="InterPro"/>
</dbReference>
<dbReference type="InterPro" id="IPR050194">
    <property type="entry name" value="Glycosyltransferase_grp1"/>
</dbReference>
<keyword evidence="2" id="KW-0808">Transferase</keyword>
<dbReference type="Gene3D" id="3.40.50.2000">
    <property type="entry name" value="Glycogen Phosphorylase B"/>
    <property type="match status" value="2"/>
</dbReference>
<evidence type="ECO:0000259" key="1">
    <source>
        <dbReference type="Pfam" id="PF00534"/>
    </source>
</evidence>
<proteinExistence type="predicted"/>
<organism evidence="2 3">
    <name type="scientific">Ruminiclostridium herbifermentans</name>
    <dbReference type="NCBI Taxonomy" id="2488810"/>
    <lineage>
        <taxon>Bacteria</taxon>
        <taxon>Bacillati</taxon>
        <taxon>Bacillota</taxon>
        <taxon>Clostridia</taxon>
        <taxon>Eubacteriales</taxon>
        <taxon>Oscillospiraceae</taxon>
        <taxon>Ruminiclostridium</taxon>
    </lineage>
</organism>
<dbReference type="RefSeq" id="WP_137697388.1">
    <property type="nucleotide sequence ID" value="NZ_CP061336.1"/>
</dbReference>
<keyword evidence="3" id="KW-1185">Reference proteome</keyword>
<dbReference type="AlphaFoldDB" id="A0A4U7JG41"/>
<feature type="domain" description="Glycosyl transferase family 1" evidence="1">
    <location>
        <begin position="229"/>
        <end position="393"/>
    </location>
</feature>
<sequence length="413" mass="47461">MSKILLVNYRYFVSGGPEKYMFNIKNVFEQKGHKVIPFSVKNNKNVETEYKKYFVKPIGGENVVYFNEYKKTPQTVLTMLSRSFYSPEVKRALEYEIDMEKPDTVYILHHVNKLSPSVIRAAKNSGKKVVVRLSDFFLMCPRFDFLRNGDICENCLKGSLISAVQHNCVQNSKAASLIRVMSMKFHRLIKIYDLVDYFVTPSSFLRSKLIEFGFDEKKVIHIPTFIDSSKIEAKYTHDNYILYLGRLNKEKGVEYAIKAMKYVDDRTLVLKVAGQASDGELENIKKIIVTNNLHNVKLLGFKTGEELETLINNAKFIVVPSIWYDNMPNVLLEAFAHGKPAIASNFGSLPEVVEDGVNGLLFEPKNELDLAQKIDLLNSNNQLIQEYGRNARSKAEKYYNSELHYEKLSRILL</sequence>
<protein>
    <submittedName>
        <fullName evidence="2">Glycosyltransferase family 4 protein</fullName>
    </submittedName>
</protein>
<evidence type="ECO:0000313" key="3">
    <source>
        <dbReference type="Proteomes" id="UP000306409"/>
    </source>
</evidence>